<sequence length="495" mass="55831">MATEKAVNEKKPVLEEQTQGNSDLELANHAEHRESTYKSHTRSWRHFLRPFYYSLLLLTLLSLSWNIFRCKPSKISNDTILFPQVDFHLHKMPQEGIQFKGCPSVVAYRNLQFGFNFTGDGVAANRWQLLDSSVPESRKSLRGHITVDRGSFSQASDMEVHVIIRSSDEKDLKNVHLHKSDSVLNIDYNFRDDSDVCTEVQILVLLRPWPKRSLDWFDIRTSIFDIDFEPSFGWEINNLLTHTSHGDFLMDSRWYSDGPLIAHNVSISSIDGLIFGWFIPDENLELRNEDGGIGAFICPRVPQGLPFDPKSISILTVSGEVRVGLVYVVWPAKVYTHRTKIESVSGNISAHVPHGVHTNISSISGTITTLIRPYGAASPNATSEIYTTSRSGDSWVMIYSPPNESLDGNYNPLLNTVSKHEVGEGELWVDYPFAWWGEMEGKIEHGKLEFDGNNLEDIKRGKGYVTAKRGKGESQMEAHVSTGALTIHLGLQELD</sequence>
<gene>
    <name evidence="3" type="ORF">K469DRAFT_23100</name>
</gene>
<evidence type="ECO:0000256" key="2">
    <source>
        <dbReference type="SAM" id="Phobius"/>
    </source>
</evidence>
<keyword evidence="2" id="KW-1133">Transmembrane helix</keyword>
<dbReference type="Proteomes" id="UP000800200">
    <property type="component" value="Unassembled WGS sequence"/>
</dbReference>
<organism evidence="3 4">
    <name type="scientific">Zopfia rhizophila CBS 207.26</name>
    <dbReference type="NCBI Taxonomy" id="1314779"/>
    <lineage>
        <taxon>Eukaryota</taxon>
        <taxon>Fungi</taxon>
        <taxon>Dikarya</taxon>
        <taxon>Ascomycota</taxon>
        <taxon>Pezizomycotina</taxon>
        <taxon>Dothideomycetes</taxon>
        <taxon>Dothideomycetes incertae sedis</taxon>
        <taxon>Zopfiaceae</taxon>
        <taxon>Zopfia</taxon>
    </lineage>
</organism>
<reference evidence="3" key="1">
    <citation type="journal article" date="2020" name="Stud. Mycol.">
        <title>101 Dothideomycetes genomes: a test case for predicting lifestyles and emergence of pathogens.</title>
        <authorList>
            <person name="Haridas S."/>
            <person name="Albert R."/>
            <person name="Binder M."/>
            <person name="Bloem J."/>
            <person name="Labutti K."/>
            <person name="Salamov A."/>
            <person name="Andreopoulos B."/>
            <person name="Baker S."/>
            <person name="Barry K."/>
            <person name="Bills G."/>
            <person name="Bluhm B."/>
            <person name="Cannon C."/>
            <person name="Castanera R."/>
            <person name="Culley D."/>
            <person name="Daum C."/>
            <person name="Ezra D."/>
            <person name="Gonzalez J."/>
            <person name="Henrissat B."/>
            <person name="Kuo A."/>
            <person name="Liang C."/>
            <person name="Lipzen A."/>
            <person name="Lutzoni F."/>
            <person name="Magnuson J."/>
            <person name="Mondo S."/>
            <person name="Nolan M."/>
            <person name="Ohm R."/>
            <person name="Pangilinan J."/>
            <person name="Park H.-J."/>
            <person name="Ramirez L."/>
            <person name="Alfaro M."/>
            <person name="Sun H."/>
            <person name="Tritt A."/>
            <person name="Yoshinaga Y."/>
            <person name="Zwiers L.-H."/>
            <person name="Turgeon B."/>
            <person name="Goodwin S."/>
            <person name="Spatafora J."/>
            <person name="Crous P."/>
            <person name="Grigoriev I."/>
        </authorList>
    </citation>
    <scope>NUCLEOTIDE SEQUENCE</scope>
    <source>
        <strain evidence="3">CBS 207.26</strain>
    </source>
</reference>
<keyword evidence="4" id="KW-1185">Reference proteome</keyword>
<dbReference type="EMBL" id="ML994619">
    <property type="protein sequence ID" value="KAF2190070.1"/>
    <property type="molecule type" value="Genomic_DNA"/>
</dbReference>
<keyword evidence="2" id="KW-0812">Transmembrane</keyword>
<evidence type="ECO:0000313" key="4">
    <source>
        <dbReference type="Proteomes" id="UP000800200"/>
    </source>
</evidence>
<dbReference type="OrthoDB" id="3539644at2759"/>
<feature type="transmembrane region" description="Helical" evidence="2">
    <location>
        <begin position="51"/>
        <end position="68"/>
    </location>
</feature>
<keyword evidence="2" id="KW-0472">Membrane</keyword>
<protein>
    <submittedName>
        <fullName evidence="3">Uncharacterized protein</fullName>
    </submittedName>
</protein>
<proteinExistence type="predicted"/>
<evidence type="ECO:0000313" key="3">
    <source>
        <dbReference type="EMBL" id="KAF2190070.1"/>
    </source>
</evidence>
<dbReference type="AlphaFoldDB" id="A0A6A6EIW2"/>
<evidence type="ECO:0000256" key="1">
    <source>
        <dbReference type="SAM" id="MobiDB-lite"/>
    </source>
</evidence>
<accession>A0A6A6EIW2</accession>
<feature type="compositionally biased region" description="Basic and acidic residues" evidence="1">
    <location>
        <begin position="1"/>
        <end position="14"/>
    </location>
</feature>
<feature type="region of interest" description="Disordered" evidence="1">
    <location>
        <begin position="1"/>
        <end position="29"/>
    </location>
</feature>
<name>A0A6A6EIW2_9PEZI</name>